<accession>A0ACC4BQ26</accession>
<sequence>MHATFEIGLARRKGKLERDSKHQQIGLTADVKEFAAHPAAVIITYVERVTEFSASCDDGDAENPLPPSKSAAGREISRDNPRLDDDEVPAGKRIVKARGNQSTSTPSSIPLSTQTW</sequence>
<dbReference type="Proteomes" id="UP000309997">
    <property type="component" value="Unassembled WGS sequence"/>
</dbReference>
<reference evidence="1 2" key="1">
    <citation type="journal article" date="2024" name="Plant Biotechnol. J.">
        <title>Genome and CRISPR/Cas9 system of a widespread forest tree (Populus alba) in the world.</title>
        <authorList>
            <person name="Liu Y.J."/>
            <person name="Jiang P.F."/>
            <person name="Han X.M."/>
            <person name="Li X.Y."/>
            <person name="Wang H.M."/>
            <person name="Wang Y.J."/>
            <person name="Wang X.X."/>
            <person name="Zeng Q.Y."/>
        </authorList>
    </citation>
    <scope>NUCLEOTIDE SEQUENCE [LARGE SCALE GENOMIC DNA]</scope>
    <source>
        <strain evidence="2">cv. PAL-ZL1</strain>
    </source>
</reference>
<dbReference type="EMBL" id="RCHU02000009">
    <property type="protein sequence ID" value="KAL3580146.1"/>
    <property type="molecule type" value="Genomic_DNA"/>
</dbReference>
<keyword evidence="2" id="KW-1185">Reference proteome</keyword>
<evidence type="ECO:0000313" key="2">
    <source>
        <dbReference type="Proteomes" id="UP000309997"/>
    </source>
</evidence>
<comment type="caution">
    <text evidence="1">The sequence shown here is derived from an EMBL/GenBank/DDBJ whole genome shotgun (WGS) entry which is preliminary data.</text>
</comment>
<evidence type="ECO:0000313" key="1">
    <source>
        <dbReference type="EMBL" id="KAL3580146.1"/>
    </source>
</evidence>
<name>A0ACC4BQ26_POPAL</name>
<organism evidence="1 2">
    <name type="scientific">Populus alba</name>
    <name type="common">White poplar</name>
    <dbReference type="NCBI Taxonomy" id="43335"/>
    <lineage>
        <taxon>Eukaryota</taxon>
        <taxon>Viridiplantae</taxon>
        <taxon>Streptophyta</taxon>
        <taxon>Embryophyta</taxon>
        <taxon>Tracheophyta</taxon>
        <taxon>Spermatophyta</taxon>
        <taxon>Magnoliopsida</taxon>
        <taxon>eudicotyledons</taxon>
        <taxon>Gunneridae</taxon>
        <taxon>Pentapetalae</taxon>
        <taxon>rosids</taxon>
        <taxon>fabids</taxon>
        <taxon>Malpighiales</taxon>
        <taxon>Salicaceae</taxon>
        <taxon>Saliceae</taxon>
        <taxon>Populus</taxon>
    </lineage>
</organism>
<proteinExistence type="predicted"/>
<protein>
    <submittedName>
        <fullName evidence="1">Uncharacterized protein</fullName>
    </submittedName>
</protein>
<gene>
    <name evidence="1" type="ORF">D5086_017981</name>
</gene>